<dbReference type="Pfam" id="PF16344">
    <property type="entry name" value="FecR_C"/>
    <property type="match status" value="1"/>
</dbReference>
<feature type="domain" description="Protein FecR C-terminal" evidence="2">
    <location>
        <begin position="332"/>
        <end position="393"/>
    </location>
</feature>
<evidence type="ECO:0000259" key="2">
    <source>
        <dbReference type="Pfam" id="PF16344"/>
    </source>
</evidence>
<dbReference type="Proteomes" id="UP000293874">
    <property type="component" value="Unassembled WGS sequence"/>
</dbReference>
<evidence type="ECO:0000313" key="4">
    <source>
        <dbReference type="Proteomes" id="UP000293874"/>
    </source>
</evidence>
<dbReference type="EMBL" id="SGXA01000001">
    <property type="protein sequence ID" value="RZS75828.1"/>
    <property type="molecule type" value="Genomic_DNA"/>
</dbReference>
<gene>
    <name evidence="3" type="ORF">EV199_1703</name>
</gene>
<proteinExistence type="predicted"/>
<dbReference type="InterPro" id="IPR012373">
    <property type="entry name" value="Ferrdict_sens_TM"/>
</dbReference>
<keyword evidence="4" id="KW-1185">Reference proteome</keyword>
<dbReference type="GO" id="GO:0016989">
    <property type="term" value="F:sigma factor antagonist activity"/>
    <property type="evidence" value="ECO:0007669"/>
    <property type="project" value="TreeGrafter"/>
</dbReference>
<sequence>MNHHSTSFLNLLTGYLTDGLSADEHADFIQQLQEPGNQLLLEQAIDSLAAEKAFNGAGNAALKARSLQRLLQQIDTLPENQETPVRPIQERWIAAAAIAVMIAAGAWLWFSNQPADNKGATITASKAGNDLEPGKDGAILVLADGRKVLLDSMPNGTVAQEKGAELTLNNGTLQYNVKDLPVAAQGFNTVSTPRGRQIQLNLPDGTRAWLNAGSSLHFPTAFSGVDRKVEMTGEVFFEVTQDAAHPFIVKMNNSTSVEVLGTSFNVNAYANEPAISTTLAEGAVKMMHGQQVITLKPGQQGFTADAALKMKEVDVSEVTAWKDGRFELYGNIKDIMRQLQRWYNINEVDYQGGTENRMLVATIARSKKLSEVLAILEKTGTVNFSIEGEKVIVKP</sequence>
<name>A0A4Q7N4B2_9BACT</name>
<dbReference type="OrthoDB" id="665347at2"/>
<dbReference type="InterPro" id="IPR032508">
    <property type="entry name" value="FecR_C"/>
</dbReference>
<evidence type="ECO:0000313" key="3">
    <source>
        <dbReference type="EMBL" id="RZS75828.1"/>
    </source>
</evidence>
<feature type="domain" description="FecR protein" evidence="1">
    <location>
        <begin position="189"/>
        <end position="285"/>
    </location>
</feature>
<dbReference type="Gene3D" id="2.60.120.1440">
    <property type="match status" value="1"/>
</dbReference>
<evidence type="ECO:0000259" key="1">
    <source>
        <dbReference type="Pfam" id="PF04773"/>
    </source>
</evidence>
<dbReference type="RefSeq" id="WP_130540168.1">
    <property type="nucleotide sequence ID" value="NZ_CP042431.1"/>
</dbReference>
<accession>A0A4Q7N4B2</accession>
<dbReference type="PANTHER" id="PTHR30273">
    <property type="entry name" value="PERIPLASMIC SIGNAL SENSOR AND SIGMA FACTOR ACTIVATOR FECR-RELATED"/>
    <property type="match status" value="1"/>
</dbReference>
<dbReference type="AlphaFoldDB" id="A0A4Q7N4B2"/>
<organism evidence="3 4">
    <name type="scientific">Pseudobacter ginsenosidimutans</name>
    <dbReference type="NCBI Taxonomy" id="661488"/>
    <lineage>
        <taxon>Bacteria</taxon>
        <taxon>Pseudomonadati</taxon>
        <taxon>Bacteroidota</taxon>
        <taxon>Chitinophagia</taxon>
        <taxon>Chitinophagales</taxon>
        <taxon>Chitinophagaceae</taxon>
        <taxon>Pseudobacter</taxon>
    </lineage>
</organism>
<reference evidence="3 4" key="1">
    <citation type="submission" date="2019-02" db="EMBL/GenBank/DDBJ databases">
        <title>Genomic Encyclopedia of Type Strains, Phase IV (KMG-IV): sequencing the most valuable type-strain genomes for metagenomic binning, comparative biology and taxonomic classification.</title>
        <authorList>
            <person name="Goeker M."/>
        </authorList>
    </citation>
    <scope>NUCLEOTIDE SEQUENCE [LARGE SCALE GENOMIC DNA]</scope>
    <source>
        <strain evidence="3 4">DSM 18116</strain>
    </source>
</reference>
<dbReference type="Pfam" id="PF04773">
    <property type="entry name" value="FecR"/>
    <property type="match status" value="1"/>
</dbReference>
<comment type="caution">
    <text evidence="3">The sequence shown here is derived from an EMBL/GenBank/DDBJ whole genome shotgun (WGS) entry which is preliminary data.</text>
</comment>
<dbReference type="InterPro" id="IPR006860">
    <property type="entry name" value="FecR"/>
</dbReference>
<protein>
    <submittedName>
        <fullName evidence="3">FecR family protein</fullName>
    </submittedName>
</protein>
<dbReference type="PANTHER" id="PTHR30273:SF2">
    <property type="entry name" value="PROTEIN FECR"/>
    <property type="match status" value="1"/>
</dbReference>
<dbReference type="Gene3D" id="3.55.50.30">
    <property type="match status" value="1"/>
</dbReference>